<evidence type="ECO:0000256" key="1">
    <source>
        <dbReference type="SAM" id="MobiDB-lite"/>
    </source>
</evidence>
<accession>A0A418NK39</accession>
<comment type="caution">
    <text evidence="2">The sequence shown here is derived from an EMBL/GenBank/DDBJ whole genome shotgun (WGS) entry which is preliminary data.</text>
</comment>
<keyword evidence="3" id="KW-1185">Reference proteome</keyword>
<dbReference type="EMBL" id="QXFK01000014">
    <property type="protein sequence ID" value="RIV79594.1"/>
    <property type="molecule type" value="Genomic_DNA"/>
</dbReference>
<proteinExistence type="predicted"/>
<feature type="region of interest" description="Disordered" evidence="1">
    <location>
        <begin position="1"/>
        <end position="21"/>
    </location>
</feature>
<reference evidence="2 3" key="1">
    <citation type="submission" date="2018-08" db="EMBL/GenBank/DDBJ databases">
        <title>Altererythrobacter sp.Ery1 and Ery12, the genome sequencing of novel strains in genus Alterythrobacter.</title>
        <authorList>
            <person name="Cheng H."/>
            <person name="Wu Y.-H."/>
            <person name="Fang C."/>
            <person name="Xu X.-W."/>
        </authorList>
    </citation>
    <scope>NUCLEOTIDE SEQUENCE [LARGE SCALE GENOMIC DNA]</scope>
    <source>
        <strain evidence="2 3">Ery1</strain>
    </source>
</reference>
<dbReference type="RefSeq" id="WP_119512426.1">
    <property type="nucleotide sequence ID" value="NZ_QXFK01000014.1"/>
</dbReference>
<evidence type="ECO:0000313" key="3">
    <source>
        <dbReference type="Proteomes" id="UP000285092"/>
    </source>
</evidence>
<name>A0A418NK39_9SPHN</name>
<dbReference type="Proteomes" id="UP000285092">
    <property type="component" value="Unassembled WGS sequence"/>
</dbReference>
<protein>
    <submittedName>
        <fullName evidence="2">Uncharacterized protein</fullName>
    </submittedName>
</protein>
<gene>
    <name evidence="2" type="ORF">D2V04_06390</name>
</gene>
<organism evidence="2 3">
    <name type="scientific">Pelagerythrobacter aerophilus</name>
    <dbReference type="NCBI Taxonomy" id="2306995"/>
    <lineage>
        <taxon>Bacteria</taxon>
        <taxon>Pseudomonadati</taxon>
        <taxon>Pseudomonadota</taxon>
        <taxon>Alphaproteobacteria</taxon>
        <taxon>Sphingomonadales</taxon>
        <taxon>Erythrobacteraceae</taxon>
        <taxon>Pelagerythrobacter</taxon>
    </lineage>
</organism>
<evidence type="ECO:0000313" key="2">
    <source>
        <dbReference type="EMBL" id="RIV79594.1"/>
    </source>
</evidence>
<sequence length="103" mass="12102">MRDIGWPNELPDPSFTADRPGEEKGRYLRALYRASNGAEQHRIVLAEYARLYGREKWDLDLSYIVKDSHTEGRELKGQRYDQVMQTWVWPDGELVRYKGDEGV</sequence>
<dbReference type="AlphaFoldDB" id="A0A418NK39"/>